<evidence type="ECO:0000313" key="4">
    <source>
        <dbReference type="EMBL" id="KAF4326260.1"/>
    </source>
</evidence>
<dbReference type="Proteomes" id="UP000702964">
    <property type="component" value="Unassembled WGS sequence"/>
</dbReference>
<proteinExistence type="inferred from homology"/>
<feature type="domain" description="Glycoside hydrolase family 2 catalytic" evidence="2">
    <location>
        <begin position="237"/>
        <end position="356"/>
    </location>
</feature>
<dbReference type="PANTHER" id="PTHR42732:SF3">
    <property type="entry name" value="HYDROLASE"/>
    <property type="match status" value="1"/>
</dbReference>
<dbReference type="SUPFAM" id="SSF49785">
    <property type="entry name" value="Galactose-binding domain-like"/>
    <property type="match status" value="1"/>
</dbReference>
<dbReference type="SUPFAM" id="SSF51445">
    <property type="entry name" value="(Trans)glycosidases"/>
    <property type="match status" value="1"/>
</dbReference>
<dbReference type="GO" id="GO:0005975">
    <property type="term" value="P:carbohydrate metabolic process"/>
    <property type="evidence" value="ECO:0007669"/>
    <property type="project" value="InterPro"/>
</dbReference>
<name>A0A8J4SMI9_9STRA</name>
<dbReference type="InterPro" id="IPR006104">
    <property type="entry name" value="Glyco_hydro_2_N"/>
</dbReference>
<dbReference type="GO" id="GO:0004553">
    <property type="term" value="F:hydrolase activity, hydrolyzing O-glycosyl compounds"/>
    <property type="evidence" value="ECO:0007669"/>
    <property type="project" value="InterPro"/>
</dbReference>
<evidence type="ECO:0000313" key="5">
    <source>
        <dbReference type="Proteomes" id="UP000702964"/>
    </source>
</evidence>
<dbReference type="Gene3D" id="2.60.120.260">
    <property type="entry name" value="Galactose-binding domain-like"/>
    <property type="match status" value="1"/>
</dbReference>
<protein>
    <recommendedName>
        <fullName evidence="6">Beta-galactosidase</fullName>
    </recommendedName>
</protein>
<comment type="caution">
    <text evidence="4">The sequence shown here is derived from an EMBL/GenBank/DDBJ whole genome shotgun (WGS) entry which is preliminary data.</text>
</comment>
<reference evidence="4" key="2">
    <citation type="submission" date="2020-02" db="EMBL/GenBank/DDBJ databases">
        <authorList>
            <person name="Studholme D.J."/>
        </authorList>
    </citation>
    <scope>NUCLEOTIDE SEQUENCE</scope>
    <source>
        <strain evidence="4">00238/432</strain>
    </source>
</reference>
<gene>
    <name evidence="4" type="ORF">G195_000316</name>
</gene>
<reference evidence="4" key="1">
    <citation type="journal article" date="2015" name="Genom Data">
        <title>Draft genome sequences of Phytophthora kernoviae and Phytophthora ramorum lineage EU2 from Scotland.</title>
        <authorList>
            <person name="Sambles C."/>
            <person name="Schlenzig A."/>
            <person name="O'Neill P."/>
            <person name="Grant M."/>
            <person name="Studholme D.J."/>
        </authorList>
    </citation>
    <scope>NUCLEOTIDE SEQUENCE</scope>
    <source>
        <strain evidence="4">00238/432</strain>
    </source>
</reference>
<dbReference type="Gene3D" id="3.20.20.80">
    <property type="entry name" value="Glycosidases"/>
    <property type="match status" value="1"/>
</dbReference>
<dbReference type="PANTHER" id="PTHR42732">
    <property type="entry name" value="BETA-GALACTOSIDASE"/>
    <property type="match status" value="1"/>
</dbReference>
<dbReference type="Pfam" id="PF02836">
    <property type="entry name" value="Glyco_hydro_2_C"/>
    <property type="match status" value="1"/>
</dbReference>
<accession>A0A8J4SMI9</accession>
<dbReference type="InterPro" id="IPR006103">
    <property type="entry name" value="Glyco_hydro_2_cat"/>
</dbReference>
<dbReference type="InterPro" id="IPR051913">
    <property type="entry name" value="GH2_Domain-Containing"/>
</dbReference>
<comment type="similarity">
    <text evidence="1">Belongs to the glycosyl hydrolase 2 family.</text>
</comment>
<organism evidence="4 5">
    <name type="scientific">Phytophthora kernoviae 00238/432</name>
    <dbReference type="NCBI Taxonomy" id="1284355"/>
    <lineage>
        <taxon>Eukaryota</taxon>
        <taxon>Sar</taxon>
        <taxon>Stramenopiles</taxon>
        <taxon>Oomycota</taxon>
        <taxon>Peronosporomycetes</taxon>
        <taxon>Peronosporales</taxon>
        <taxon>Peronosporaceae</taxon>
        <taxon>Phytophthora</taxon>
    </lineage>
</organism>
<sequence length="397" mass="46445">MLRQDYPRPQFVRKDWMSLNGEWEFEFDDHNKGRSENWNEGKQAFSRRIQVPFAFQSQLSGIADPDFHDNVWYKRTFDIPENFTGKRLLLHFGAVDYEASVWVNGKLVVRHEGGHTPFHADITDALLEGNNVLTVQAIDYSRDVTLPRGKQFWQEQSAQIFYTRTTGIWQSVWLEAVAPVHLRKDVRLRVQIAYQGEQLSEDEYRISGKTETRTIGLHTFNEHVDEVNSYFGMRKISIEQGKLFLNNRPYYMKLVLDQGYFPDGNLTPPSDEAIRRDVELTKEMGFNGARKHQKIEDPRYLYWCDQLGLLVWGEMANAYNFSEQYVAQVTREWQEALERDYNHPCVVVWVPLNESWGVPNILTSKEQQYHALSIQPKMPMEQIRAIIEGHYPSSAGE</sequence>
<dbReference type="Pfam" id="PF02837">
    <property type="entry name" value="Glyco_hydro_2_N"/>
    <property type="match status" value="1"/>
</dbReference>
<feature type="domain" description="Glycosyl hydrolases family 2 sugar binding" evidence="3">
    <location>
        <begin position="18"/>
        <end position="153"/>
    </location>
</feature>
<dbReference type="EMBL" id="AOFI03000001">
    <property type="protein sequence ID" value="KAF4326260.1"/>
    <property type="molecule type" value="Genomic_DNA"/>
</dbReference>
<dbReference type="InterPro" id="IPR008979">
    <property type="entry name" value="Galactose-bd-like_sf"/>
</dbReference>
<dbReference type="AlphaFoldDB" id="A0A8J4SMI9"/>
<dbReference type="InterPro" id="IPR017853">
    <property type="entry name" value="GH"/>
</dbReference>
<evidence type="ECO:0008006" key="6">
    <source>
        <dbReference type="Google" id="ProtNLM"/>
    </source>
</evidence>
<evidence type="ECO:0000259" key="3">
    <source>
        <dbReference type="Pfam" id="PF02837"/>
    </source>
</evidence>
<evidence type="ECO:0000256" key="1">
    <source>
        <dbReference type="ARBA" id="ARBA00007401"/>
    </source>
</evidence>
<evidence type="ECO:0000259" key="2">
    <source>
        <dbReference type="Pfam" id="PF02836"/>
    </source>
</evidence>